<accession>A0A1Y6CEU3</accession>
<dbReference type="InterPro" id="IPR025537">
    <property type="entry name" value="DUF4423"/>
</dbReference>
<keyword evidence="4" id="KW-1185">Reference proteome</keyword>
<evidence type="ECO:0000256" key="1">
    <source>
        <dbReference type="SAM" id="Coils"/>
    </source>
</evidence>
<reference evidence="4" key="1">
    <citation type="submission" date="2017-04" db="EMBL/GenBank/DDBJ databases">
        <authorList>
            <person name="Varghese N."/>
            <person name="Submissions S."/>
        </authorList>
    </citation>
    <scope>NUCLEOTIDE SEQUENCE [LARGE SCALE GENOMIC DNA]</scope>
    <source>
        <strain evidence="4">RKEM611</strain>
    </source>
</reference>
<dbReference type="RefSeq" id="WP_132321863.1">
    <property type="nucleotide sequence ID" value="NZ_FWZT01000016.1"/>
</dbReference>
<dbReference type="EMBL" id="FWZT01000016">
    <property type="protein sequence ID" value="SMF51881.1"/>
    <property type="molecule type" value="Genomic_DNA"/>
</dbReference>
<dbReference type="Proteomes" id="UP000192907">
    <property type="component" value="Unassembled WGS sequence"/>
</dbReference>
<organism evidence="3 4">
    <name type="scientific">Pseudobacteriovorax antillogorgiicola</name>
    <dbReference type="NCBI Taxonomy" id="1513793"/>
    <lineage>
        <taxon>Bacteria</taxon>
        <taxon>Pseudomonadati</taxon>
        <taxon>Bdellovibrionota</taxon>
        <taxon>Oligoflexia</taxon>
        <taxon>Oligoflexales</taxon>
        <taxon>Pseudobacteriovoracaceae</taxon>
        <taxon>Pseudobacteriovorax</taxon>
    </lineage>
</organism>
<name>A0A1Y6CEU3_9BACT</name>
<sequence>MNAPNIFKYNDPVAFIRDRVKYLKKSKRSYSIASACQPLRRCSPALISNILAGKRRITEDRFGDICQVLILNPQERDFFRALVFGEALQAEQPPREPSGGRRRVSNFILNDWINPYVKDSIRLKSVQENLKAIYDELSALATRSRIDRSISFLLKHGYLKVDQNGNLVESEPLHVLGDQNASRKIRHFHKQALDLAKKGIDRFSVDERLAQALVFPLNEESYKELQALIEDFSEQLKQFSEKHKNSNQRLYQFIIHLTPTGGSKHE</sequence>
<dbReference type="NCBIfam" id="TIGR02147">
    <property type="entry name" value="Fsuc_second"/>
    <property type="match status" value="1"/>
</dbReference>
<dbReference type="Pfam" id="PF14394">
    <property type="entry name" value="DUF4423"/>
    <property type="match status" value="1"/>
</dbReference>
<evidence type="ECO:0000313" key="4">
    <source>
        <dbReference type="Proteomes" id="UP000192907"/>
    </source>
</evidence>
<dbReference type="AlphaFoldDB" id="A0A1Y6CEU3"/>
<dbReference type="OrthoDB" id="9801079at2"/>
<feature type="domain" description="DUF4423" evidence="2">
    <location>
        <begin position="108"/>
        <end position="257"/>
    </location>
</feature>
<proteinExistence type="predicted"/>
<keyword evidence="1" id="KW-0175">Coiled coil</keyword>
<gene>
    <name evidence="3" type="ORF">SAMN06296036_11625</name>
</gene>
<dbReference type="InterPro" id="IPR011873">
    <property type="entry name" value="CHP02147"/>
</dbReference>
<evidence type="ECO:0000313" key="3">
    <source>
        <dbReference type="EMBL" id="SMF51881.1"/>
    </source>
</evidence>
<feature type="coiled-coil region" evidence="1">
    <location>
        <begin position="222"/>
        <end position="249"/>
    </location>
</feature>
<dbReference type="STRING" id="1513793.SAMN06296036_11625"/>
<protein>
    <submittedName>
        <fullName evidence="3">TIGR02147 family protein</fullName>
    </submittedName>
</protein>
<evidence type="ECO:0000259" key="2">
    <source>
        <dbReference type="Pfam" id="PF14394"/>
    </source>
</evidence>